<evidence type="ECO:0000256" key="14">
    <source>
        <dbReference type="ARBA" id="ARBA00071408"/>
    </source>
</evidence>
<dbReference type="Proteomes" id="UP000326458">
    <property type="component" value="Unassembled WGS sequence"/>
</dbReference>
<dbReference type="GO" id="GO:0005789">
    <property type="term" value="C:endoplasmic reticulum membrane"/>
    <property type="evidence" value="ECO:0007669"/>
    <property type="project" value="UniProtKB-SubCell"/>
</dbReference>
<accession>A0A5N3W9E2</accession>
<dbReference type="PANTHER" id="PTHR12591">
    <property type="entry name" value="GLUCOSE-6-PHOSPHATASE"/>
    <property type="match status" value="1"/>
</dbReference>
<evidence type="ECO:0000256" key="6">
    <source>
        <dbReference type="ARBA" id="ARBA00022432"/>
    </source>
</evidence>
<dbReference type="AlphaFoldDB" id="A0A5N3W9E2"/>
<gene>
    <name evidence="19" type="ORF">FD754_002447</name>
</gene>
<keyword evidence="7 17" id="KW-0812">Transmembrane</keyword>
<dbReference type="CDD" id="cd03381">
    <property type="entry name" value="PAP2_glucose_6_phosphatase"/>
    <property type="match status" value="1"/>
</dbReference>
<dbReference type="PANTHER" id="PTHR12591:SF1">
    <property type="entry name" value="GLUCOSE-6-PHOSPHATASE 2"/>
    <property type="match status" value="1"/>
</dbReference>
<dbReference type="GO" id="GO:0051156">
    <property type="term" value="P:glucose 6-phosphate metabolic process"/>
    <property type="evidence" value="ECO:0007669"/>
    <property type="project" value="TreeGrafter"/>
</dbReference>
<comment type="caution">
    <text evidence="19">The sequence shown here is derived from an EMBL/GenBank/DDBJ whole genome shotgun (WGS) entry which is preliminary data.</text>
</comment>
<feature type="active site" description="Nucleophile" evidence="16">
    <location>
        <position position="146"/>
    </location>
</feature>
<feature type="domain" description="Phosphatidic acid phosphatase type 2/haloperoxidase" evidence="18">
    <location>
        <begin position="25"/>
        <end position="166"/>
    </location>
</feature>
<evidence type="ECO:0000256" key="12">
    <source>
        <dbReference type="ARBA" id="ARBA00023180"/>
    </source>
</evidence>
<organism evidence="19 20">
    <name type="scientific">Muntiacus muntjak</name>
    <name type="common">Barking deer</name>
    <name type="synonym">Indian muntjac</name>
    <dbReference type="NCBI Taxonomy" id="9888"/>
    <lineage>
        <taxon>Eukaryota</taxon>
        <taxon>Metazoa</taxon>
        <taxon>Chordata</taxon>
        <taxon>Craniata</taxon>
        <taxon>Vertebrata</taxon>
        <taxon>Euteleostomi</taxon>
        <taxon>Mammalia</taxon>
        <taxon>Eutheria</taxon>
        <taxon>Laurasiatheria</taxon>
        <taxon>Artiodactyla</taxon>
        <taxon>Ruminantia</taxon>
        <taxon>Pecora</taxon>
        <taxon>Cervidae</taxon>
        <taxon>Muntiacinae</taxon>
        <taxon>Muntiacus</taxon>
    </lineage>
</organism>
<evidence type="ECO:0000256" key="3">
    <source>
        <dbReference type="ARBA" id="ARBA00004742"/>
    </source>
</evidence>
<proteinExistence type="inferred from homology"/>
<evidence type="ECO:0000256" key="13">
    <source>
        <dbReference type="ARBA" id="ARBA00054947"/>
    </source>
</evidence>
<comment type="catalytic activity">
    <reaction evidence="1">
        <text>D-glucose 6-phosphate + H2O = D-glucose + phosphate</text>
        <dbReference type="Rhea" id="RHEA:16689"/>
        <dbReference type="ChEBI" id="CHEBI:4167"/>
        <dbReference type="ChEBI" id="CHEBI:15377"/>
        <dbReference type="ChEBI" id="CHEBI:43474"/>
        <dbReference type="ChEBI" id="CHEBI:61548"/>
        <dbReference type="EC" id="3.1.3.9"/>
    </reaction>
</comment>
<keyword evidence="20" id="KW-1185">Reference proteome</keyword>
<reference evidence="19 20" key="1">
    <citation type="submission" date="2019-06" db="EMBL/GenBank/DDBJ databases">
        <title>Discovery of a novel chromosome fission-fusion reversal in muntjac.</title>
        <authorList>
            <person name="Mudd A.B."/>
            <person name="Bredeson J.V."/>
            <person name="Baum R."/>
            <person name="Hockemeyer D."/>
            <person name="Rokhsar D.S."/>
        </authorList>
    </citation>
    <scope>NUCLEOTIDE SEQUENCE [LARGE SCALE GENOMIC DNA]</scope>
    <source>
        <strain evidence="19">UTSW_UCB_Mm</strain>
        <tissue evidence="19">Fibroblast cell line</tissue>
    </source>
</reference>
<dbReference type="SUPFAM" id="SSF48317">
    <property type="entry name" value="Acid phosphatase/Vanadium-dependent haloperoxidase"/>
    <property type="match status" value="1"/>
</dbReference>
<dbReference type="GO" id="GO:0004346">
    <property type="term" value="F:glucose-6-phosphatase activity"/>
    <property type="evidence" value="ECO:0007669"/>
    <property type="project" value="UniProtKB-EC"/>
</dbReference>
<comment type="similarity">
    <text evidence="4">Belongs to the glucose-6-phosphatase family.</text>
</comment>
<feature type="transmembrane region" description="Helical" evidence="17">
    <location>
        <begin position="178"/>
        <end position="197"/>
    </location>
</feature>
<dbReference type="SMART" id="SM00014">
    <property type="entry name" value="acidPPc"/>
    <property type="match status" value="1"/>
</dbReference>
<dbReference type="InterPro" id="IPR016275">
    <property type="entry name" value="Glucose-6-phosphatase"/>
</dbReference>
<dbReference type="UniPathway" id="UPA00138"/>
<dbReference type="EMBL" id="VCEA01000001">
    <property type="protein sequence ID" value="KAB0358291.1"/>
    <property type="molecule type" value="Genomic_DNA"/>
</dbReference>
<sequence>MSNVGDPRNIFSIYFPLWFQLNQTVGIKMIWVAVIGDWFNLIFKWILFGHQPYWWVQETQIYPNHSSPCLEQFPTTCETGPGSPSGHAMGSSCVWYIMVTAALNHTISQMDKSSITLHRLTWSFLWSLFWLIQISVCISRVFIATHFPHQVILGVIGGVLVAEVSECTPGIQTASLSAYLKTNLFLFLLALGFYLLLRLLDIDLLWSVPIAKNWCANPDWIHIDTTPFAGLVRNLGVLFGLGFAMHSEMFLRSCRGENGYRLSFRLLCALASLTTLQLYHFIKIPTDTEYLFYLLSFCKSASIPLTVVALIPYCIHMLMKPMQNSLIRIVWRVSACGPRVTLTHPHIGPTGQRETGGCQLEVTNGSHKTQSIHIYV</sequence>
<feature type="active site" description="Proton donor" evidence="16">
    <location>
        <position position="87"/>
    </location>
</feature>
<keyword evidence="9" id="KW-0256">Endoplasmic reticulum</keyword>
<dbReference type="Pfam" id="PF01569">
    <property type="entry name" value="PAP2"/>
    <property type="match status" value="1"/>
</dbReference>
<feature type="transmembrane region" description="Helical" evidence="17">
    <location>
        <begin position="290"/>
        <end position="315"/>
    </location>
</feature>
<dbReference type="FunFam" id="1.20.144.10:FF:000021">
    <property type="entry name" value="Glucose-6-phosphatase 2"/>
    <property type="match status" value="1"/>
</dbReference>
<evidence type="ECO:0000256" key="16">
    <source>
        <dbReference type="PIRSR" id="PIRSR000905-1"/>
    </source>
</evidence>
<keyword evidence="11 17" id="KW-0472">Membrane</keyword>
<dbReference type="InterPro" id="IPR000326">
    <property type="entry name" value="PAP2/HPO"/>
</dbReference>
<evidence type="ECO:0000256" key="1">
    <source>
        <dbReference type="ARBA" id="ARBA00000651"/>
    </source>
</evidence>
<evidence type="ECO:0000256" key="15">
    <source>
        <dbReference type="ARBA" id="ARBA00083969"/>
    </source>
</evidence>
<evidence type="ECO:0000256" key="7">
    <source>
        <dbReference type="ARBA" id="ARBA00022692"/>
    </source>
</evidence>
<evidence type="ECO:0000313" key="20">
    <source>
        <dbReference type="Proteomes" id="UP000326458"/>
    </source>
</evidence>
<feature type="transmembrane region" description="Helical" evidence="17">
    <location>
        <begin position="231"/>
        <end position="251"/>
    </location>
</feature>
<evidence type="ECO:0000256" key="10">
    <source>
        <dbReference type="ARBA" id="ARBA00022989"/>
    </source>
</evidence>
<comment type="subcellular location">
    <subcellularLocation>
        <location evidence="2">Endoplasmic reticulum membrane</location>
        <topology evidence="2">Multi-pass membrane protein</topology>
    </subcellularLocation>
</comment>
<dbReference type="PIRSF" id="PIRSF000905">
    <property type="entry name" value="Glucose-6-phosphatase"/>
    <property type="match status" value="1"/>
</dbReference>
<dbReference type="EC" id="3.1.3.9" evidence="5"/>
<dbReference type="InterPro" id="IPR036938">
    <property type="entry name" value="PAP2/HPO_sf"/>
</dbReference>
<evidence type="ECO:0000256" key="17">
    <source>
        <dbReference type="SAM" id="Phobius"/>
    </source>
</evidence>
<evidence type="ECO:0000256" key="2">
    <source>
        <dbReference type="ARBA" id="ARBA00004477"/>
    </source>
</evidence>
<evidence type="ECO:0000256" key="4">
    <source>
        <dbReference type="ARBA" id="ARBA00009266"/>
    </source>
</evidence>
<keyword evidence="6" id="KW-0312">Gluconeogenesis</keyword>
<keyword evidence="8" id="KW-0378">Hydrolase</keyword>
<dbReference type="Gene3D" id="1.20.144.10">
    <property type="entry name" value="Phosphatidic acid phosphatase type 2/haloperoxidase"/>
    <property type="match status" value="1"/>
</dbReference>
<feature type="transmembrane region" description="Helical" evidence="17">
    <location>
        <begin position="263"/>
        <end position="284"/>
    </location>
</feature>
<keyword evidence="12" id="KW-0325">Glycoprotein</keyword>
<evidence type="ECO:0000256" key="8">
    <source>
        <dbReference type="ARBA" id="ARBA00022801"/>
    </source>
</evidence>
<comment type="function">
    <text evidence="13">May hydrolyze glucose-6-phosphate to glucose in the endoplasmic reticulum. May be responsible for glucose production through glycogenolysis and gluconeogenesis.</text>
</comment>
<protein>
    <recommendedName>
        <fullName evidence="14">Glucose-6-phosphatase 2</fullName>
        <ecNumber evidence="5">3.1.3.9</ecNumber>
    </recommendedName>
    <alternativeName>
        <fullName evidence="15">Islet-specific glucose-6-phosphatase catalytic subunit-related protein</fullName>
    </alternativeName>
</protein>
<name>A0A5N3W9E2_MUNMU</name>
<evidence type="ECO:0000313" key="19">
    <source>
        <dbReference type="EMBL" id="KAB0358291.1"/>
    </source>
</evidence>
<evidence type="ECO:0000256" key="11">
    <source>
        <dbReference type="ARBA" id="ARBA00023136"/>
    </source>
</evidence>
<evidence type="ECO:0000256" key="5">
    <source>
        <dbReference type="ARBA" id="ARBA00012634"/>
    </source>
</evidence>
<evidence type="ECO:0000256" key="9">
    <source>
        <dbReference type="ARBA" id="ARBA00022824"/>
    </source>
</evidence>
<evidence type="ECO:0000259" key="18">
    <source>
        <dbReference type="SMART" id="SM00014"/>
    </source>
</evidence>
<feature type="transmembrane region" description="Helical" evidence="17">
    <location>
        <begin position="120"/>
        <end position="143"/>
    </location>
</feature>
<dbReference type="GO" id="GO:0006094">
    <property type="term" value="P:gluconeogenesis"/>
    <property type="evidence" value="ECO:0007669"/>
    <property type="project" value="UniProtKB-UniPathway"/>
</dbReference>
<comment type="pathway">
    <text evidence="3">Carbohydrate biosynthesis; gluconeogenesis.</text>
</comment>
<keyword evidence="10 17" id="KW-1133">Transmembrane helix</keyword>